<accession>A0ABS4FRV9</accession>
<dbReference type="InterPro" id="IPR023385">
    <property type="entry name" value="YopX-like_C"/>
</dbReference>
<dbReference type="Gene3D" id="2.30.30.290">
    <property type="entry name" value="YopX-like domains"/>
    <property type="match status" value="1"/>
</dbReference>
<proteinExistence type="predicted"/>
<evidence type="ECO:0000259" key="1">
    <source>
        <dbReference type="Pfam" id="PF09643"/>
    </source>
</evidence>
<feature type="domain" description="YopX protein" evidence="1">
    <location>
        <begin position="6"/>
        <end position="129"/>
    </location>
</feature>
<organism evidence="2 3">
    <name type="scientific">Paenibacillus turicensis</name>
    <dbReference type="NCBI Taxonomy" id="160487"/>
    <lineage>
        <taxon>Bacteria</taxon>
        <taxon>Bacillati</taxon>
        <taxon>Bacillota</taxon>
        <taxon>Bacilli</taxon>
        <taxon>Bacillales</taxon>
        <taxon>Paenibacillaceae</taxon>
        <taxon>Paenibacillus</taxon>
    </lineage>
</organism>
<dbReference type="InterPro" id="IPR019096">
    <property type="entry name" value="YopX_protein"/>
</dbReference>
<protein>
    <submittedName>
        <fullName evidence="2">Phage protein (TIGR01671 family)</fullName>
    </submittedName>
</protein>
<keyword evidence="3" id="KW-1185">Reference proteome</keyword>
<dbReference type="SUPFAM" id="SSF159006">
    <property type="entry name" value="YopX-like"/>
    <property type="match status" value="1"/>
</dbReference>
<evidence type="ECO:0000313" key="3">
    <source>
        <dbReference type="Proteomes" id="UP001519272"/>
    </source>
</evidence>
<dbReference type="EMBL" id="JAGGKG010000007">
    <property type="protein sequence ID" value="MBP1905310.1"/>
    <property type="molecule type" value="Genomic_DNA"/>
</dbReference>
<dbReference type="Pfam" id="PF09643">
    <property type="entry name" value="YopX"/>
    <property type="match status" value="1"/>
</dbReference>
<reference evidence="2 3" key="1">
    <citation type="submission" date="2021-03" db="EMBL/GenBank/DDBJ databases">
        <title>Genomic Encyclopedia of Type Strains, Phase IV (KMG-IV): sequencing the most valuable type-strain genomes for metagenomic binning, comparative biology and taxonomic classification.</title>
        <authorList>
            <person name="Goeker M."/>
        </authorList>
    </citation>
    <scope>NUCLEOTIDE SEQUENCE [LARGE SCALE GENOMIC DNA]</scope>
    <source>
        <strain evidence="2 3">DSM 14349</strain>
    </source>
</reference>
<dbReference type="RefSeq" id="WP_210088934.1">
    <property type="nucleotide sequence ID" value="NZ_JAGGKG010000007.1"/>
</dbReference>
<comment type="caution">
    <text evidence="2">The sequence shown here is derived from an EMBL/GenBank/DDBJ whole genome shotgun (WGS) entry which is preliminary data.</text>
</comment>
<gene>
    <name evidence="2" type="ORF">J2Z32_001938</name>
</gene>
<sequence length="130" mass="14961">MSVLDYRAWHKKRKKMYEVLHLHMETEPWVTAKGFDIINQKDIHVDIQPNDCVIMKCAGLKDSKGNKIYEGDVMKLNESSGEVVFHKGQYQVNTKPKYAGDQWRTALYDAVLDGFVVIGNKYATPELLEV</sequence>
<evidence type="ECO:0000313" key="2">
    <source>
        <dbReference type="EMBL" id="MBP1905310.1"/>
    </source>
</evidence>
<dbReference type="Proteomes" id="UP001519272">
    <property type="component" value="Unassembled WGS sequence"/>
</dbReference>
<name>A0ABS4FRV9_9BACL</name>